<protein>
    <submittedName>
        <fullName evidence="3">SMP-30/gluconolactonase/LRE family protein</fullName>
    </submittedName>
</protein>
<keyword evidence="1" id="KW-0378">Hydrolase</keyword>
<dbReference type="SUPFAM" id="SSF63829">
    <property type="entry name" value="Calcium-dependent phosphotriesterase"/>
    <property type="match status" value="1"/>
</dbReference>
<keyword evidence="4" id="KW-1185">Reference proteome</keyword>
<dbReference type="Pfam" id="PF08450">
    <property type="entry name" value="SGL"/>
    <property type="match status" value="1"/>
</dbReference>
<dbReference type="InterPro" id="IPR005511">
    <property type="entry name" value="SMP-30"/>
</dbReference>
<reference evidence="3 4" key="1">
    <citation type="submission" date="2023-08" db="EMBL/GenBank/DDBJ databases">
        <authorList>
            <person name="Roldan D.M."/>
            <person name="Menes R.J."/>
        </authorList>
    </citation>
    <scope>NUCLEOTIDE SEQUENCE [LARGE SCALE GENOMIC DNA]</scope>
    <source>
        <strain evidence="3 4">CCM 2812</strain>
    </source>
</reference>
<dbReference type="Gene3D" id="2.120.10.30">
    <property type="entry name" value="TolB, C-terminal domain"/>
    <property type="match status" value="1"/>
</dbReference>
<proteinExistence type="predicted"/>
<dbReference type="EMBL" id="JAUZEE010000004">
    <property type="protein sequence ID" value="MDP4300768.1"/>
    <property type="molecule type" value="Genomic_DNA"/>
</dbReference>
<evidence type="ECO:0000256" key="1">
    <source>
        <dbReference type="ARBA" id="ARBA00022801"/>
    </source>
</evidence>
<evidence type="ECO:0000313" key="4">
    <source>
        <dbReference type="Proteomes" id="UP001235760"/>
    </source>
</evidence>
<dbReference type="InterPro" id="IPR011042">
    <property type="entry name" value="6-blade_b-propeller_TolB-like"/>
</dbReference>
<evidence type="ECO:0000313" key="3">
    <source>
        <dbReference type="EMBL" id="MDP4300768.1"/>
    </source>
</evidence>
<dbReference type="PANTHER" id="PTHR47572:SF4">
    <property type="entry name" value="LACTONASE DRP35"/>
    <property type="match status" value="1"/>
</dbReference>
<gene>
    <name evidence="3" type="ORF">Q8X39_08980</name>
</gene>
<accession>A0ABT9G3K3</accession>
<feature type="domain" description="SMP-30/Gluconolactonase/LRE-like region" evidence="2">
    <location>
        <begin position="48"/>
        <end position="311"/>
    </location>
</feature>
<dbReference type="PRINTS" id="PR01790">
    <property type="entry name" value="SMP30FAMILY"/>
</dbReference>
<dbReference type="PANTHER" id="PTHR47572">
    <property type="entry name" value="LIPOPROTEIN-RELATED"/>
    <property type="match status" value="1"/>
</dbReference>
<name>A0ABT9G3K3_LEPDI</name>
<dbReference type="InterPro" id="IPR013658">
    <property type="entry name" value="SGL"/>
</dbReference>
<comment type="caution">
    <text evidence="3">The sequence shown here is derived from an EMBL/GenBank/DDBJ whole genome shotgun (WGS) entry which is preliminary data.</text>
</comment>
<organism evidence="3 4">
    <name type="scientific">Leptothrix discophora</name>
    <dbReference type="NCBI Taxonomy" id="89"/>
    <lineage>
        <taxon>Bacteria</taxon>
        <taxon>Pseudomonadati</taxon>
        <taxon>Pseudomonadota</taxon>
        <taxon>Betaproteobacteria</taxon>
        <taxon>Burkholderiales</taxon>
        <taxon>Sphaerotilaceae</taxon>
        <taxon>Leptothrix</taxon>
    </lineage>
</organism>
<dbReference type="Proteomes" id="UP001235760">
    <property type="component" value="Unassembled WGS sequence"/>
</dbReference>
<evidence type="ECO:0000259" key="2">
    <source>
        <dbReference type="Pfam" id="PF08450"/>
    </source>
</evidence>
<dbReference type="InterPro" id="IPR051262">
    <property type="entry name" value="SMP-30/CGR1_Lactonase"/>
</dbReference>
<sequence>MPSTTGPLMPFQPSARYPDPAIEILDPRMRALRLFNAGVEQLASGLRWAEGPVWFGDGRYLLLSDIPNDRILRWDDTSGATSVFRQPAGHANGHARDRLGRLVSCEHHGRRITRTEHDGRITVLADRFEGARLNSPNDITVARDGSIWFTDPSFGIESDWEGERAEPERPHAVYRIDAQTGALRCVIDDLAAPNGLAFSPDGSLLHVIESRATPRRIWSYPHHADGTLGERRLLVEAVDHGALDGMAVDRDGNLWCGYGSTGAPDSDAAKLDGVRVHAPDGTAIGHIHLPERCANVCFGGARHNRLFMAASHSLYALHVNTSGAV</sequence>
<dbReference type="RefSeq" id="WP_305749332.1">
    <property type="nucleotide sequence ID" value="NZ_JAUZEE010000004.1"/>
</dbReference>